<organism evidence="3 4">
    <name type="scientific">Candidatus Blautia faecigallinarum</name>
    <dbReference type="NCBI Taxonomy" id="2838488"/>
    <lineage>
        <taxon>Bacteria</taxon>
        <taxon>Bacillati</taxon>
        <taxon>Bacillota</taxon>
        <taxon>Clostridia</taxon>
        <taxon>Lachnospirales</taxon>
        <taxon>Lachnospiraceae</taxon>
        <taxon>Blautia</taxon>
    </lineage>
</organism>
<dbReference type="Proteomes" id="UP000824041">
    <property type="component" value="Unassembled WGS sequence"/>
</dbReference>
<dbReference type="GO" id="GO:0046914">
    <property type="term" value="F:transition metal ion binding"/>
    <property type="evidence" value="ECO:0007669"/>
    <property type="project" value="InterPro"/>
</dbReference>
<accession>A0A9D2ITN3</accession>
<dbReference type="SUPFAM" id="SSF50037">
    <property type="entry name" value="C-terminal domain of transcriptional repressors"/>
    <property type="match status" value="1"/>
</dbReference>
<dbReference type="InterPro" id="IPR007167">
    <property type="entry name" value="Fe-transptr_FeoA-like"/>
</dbReference>
<dbReference type="PANTHER" id="PTHR43151:SF1">
    <property type="entry name" value="SSR2333 PROTEIN"/>
    <property type="match status" value="1"/>
</dbReference>
<reference evidence="3" key="2">
    <citation type="submission" date="2021-04" db="EMBL/GenBank/DDBJ databases">
        <authorList>
            <person name="Gilroy R."/>
        </authorList>
    </citation>
    <scope>NUCLEOTIDE SEQUENCE</scope>
    <source>
        <strain evidence="3">14324</strain>
    </source>
</reference>
<dbReference type="InterPro" id="IPR053184">
    <property type="entry name" value="FeoA-like"/>
</dbReference>
<comment type="caution">
    <text evidence="3">The sequence shown here is derived from an EMBL/GenBank/DDBJ whole genome shotgun (WGS) entry which is preliminary data.</text>
</comment>
<dbReference type="PANTHER" id="PTHR43151">
    <property type="entry name" value="FEOA FAMILY PROTEIN"/>
    <property type="match status" value="1"/>
</dbReference>
<dbReference type="AlphaFoldDB" id="A0A9D2ITN3"/>
<dbReference type="EMBL" id="DXBU01000117">
    <property type="protein sequence ID" value="HIZ22831.1"/>
    <property type="molecule type" value="Genomic_DNA"/>
</dbReference>
<keyword evidence="1" id="KW-0408">Iron</keyword>
<dbReference type="InterPro" id="IPR038157">
    <property type="entry name" value="FeoA_core_dom"/>
</dbReference>
<dbReference type="Gene3D" id="2.30.30.90">
    <property type="match status" value="1"/>
</dbReference>
<proteinExistence type="predicted"/>
<dbReference type="SMART" id="SM00899">
    <property type="entry name" value="FeoA"/>
    <property type="match status" value="1"/>
</dbReference>
<reference evidence="3" key="1">
    <citation type="journal article" date="2021" name="PeerJ">
        <title>Extensive microbial diversity within the chicken gut microbiome revealed by metagenomics and culture.</title>
        <authorList>
            <person name="Gilroy R."/>
            <person name="Ravi A."/>
            <person name="Getino M."/>
            <person name="Pursley I."/>
            <person name="Horton D.L."/>
            <person name="Alikhan N.F."/>
            <person name="Baker D."/>
            <person name="Gharbi K."/>
            <person name="Hall N."/>
            <person name="Watson M."/>
            <person name="Adriaenssens E.M."/>
            <person name="Foster-Nyarko E."/>
            <person name="Jarju S."/>
            <person name="Secka A."/>
            <person name="Antonio M."/>
            <person name="Oren A."/>
            <person name="Chaudhuri R.R."/>
            <person name="La Ragione R."/>
            <person name="Hildebrand F."/>
            <person name="Pallen M.J."/>
        </authorList>
    </citation>
    <scope>NUCLEOTIDE SEQUENCE</scope>
    <source>
        <strain evidence="3">14324</strain>
    </source>
</reference>
<evidence type="ECO:0000256" key="1">
    <source>
        <dbReference type="ARBA" id="ARBA00023004"/>
    </source>
</evidence>
<evidence type="ECO:0000313" key="3">
    <source>
        <dbReference type="EMBL" id="HIZ22831.1"/>
    </source>
</evidence>
<name>A0A9D2ITN3_9FIRM</name>
<dbReference type="Pfam" id="PF04023">
    <property type="entry name" value="FeoA"/>
    <property type="match status" value="1"/>
</dbReference>
<sequence>MTLLDTQKGKWYHVKKILEKENIQRRLEALGILEGTRIEVLNQKKSGSTIIRVRGTRWALGRDIARGIEVEDCENE</sequence>
<dbReference type="InterPro" id="IPR008988">
    <property type="entry name" value="Transcriptional_repressor_C"/>
</dbReference>
<protein>
    <submittedName>
        <fullName evidence="3">Ferrous iron transport protein A</fullName>
    </submittedName>
</protein>
<feature type="domain" description="Ferrous iron transporter FeoA-like" evidence="2">
    <location>
        <begin position="1"/>
        <end position="72"/>
    </location>
</feature>
<gene>
    <name evidence="3" type="ORF">IAA21_08565</name>
</gene>
<evidence type="ECO:0000259" key="2">
    <source>
        <dbReference type="SMART" id="SM00899"/>
    </source>
</evidence>
<evidence type="ECO:0000313" key="4">
    <source>
        <dbReference type="Proteomes" id="UP000824041"/>
    </source>
</evidence>